<accession>A0ABT6Y2X0</accession>
<name>A0ABT6Y2X0_9BACT</name>
<dbReference type="EMBL" id="JASHIF010000002">
    <property type="protein sequence ID" value="MDI9857918.1"/>
    <property type="molecule type" value="Genomic_DNA"/>
</dbReference>
<dbReference type="Proteomes" id="UP001236507">
    <property type="component" value="Unassembled WGS sequence"/>
</dbReference>
<organism evidence="2 3">
    <name type="scientific">Flectobacillus roseus</name>
    <dbReference type="NCBI Taxonomy" id="502259"/>
    <lineage>
        <taxon>Bacteria</taxon>
        <taxon>Pseudomonadati</taxon>
        <taxon>Bacteroidota</taxon>
        <taxon>Cytophagia</taxon>
        <taxon>Cytophagales</taxon>
        <taxon>Flectobacillaceae</taxon>
        <taxon>Flectobacillus</taxon>
    </lineage>
</organism>
<keyword evidence="3" id="KW-1185">Reference proteome</keyword>
<evidence type="ECO:0000313" key="3">
    <source>
        <dbReference type="Proteomes" id="UP001236507"/>
    </source>
</evidence>
<sequence length="175" mass="20044">MLDFEDESENANYGLIVKLFLLICAIVGMVILGMSLLMRKRTEKNLADNATVVEEPTESQNTTIMPIKLDKSELNEVVSEHFELEEPESTIGFQQANDESTLLRQQFEDTIKIDSVILYELVQKHFSKPFKALHNHEVTELVQIINQDKKIYESLDIDSQFAILNLKTLENNDPS</sequence>
<keyword evidence="1" id="KW-0812">Transmembrane</keyword>
<evidence type="ECO:0000313" key="2">
    <source>
        <dbReference type="EMBL" id="MDI9857918.1"/>
    </source>
</evidence>
<keyword evidence="1" id="KW-1133">Transmembrane helix</keyword>
<proteinExistence type="predicted"/>
<feature type="transmembrane region" description="Helical" evidence="1">
    <location>
        <begin position="15"/>
        <end position="37"/>
    </location>
</feature>
<dbReference type="RefSeq" id="WP_283343202.1">
    <property type="nucleotide sequence ID" value="NZ_JASHIF010000002.1"/>
</dbReference>
<evidence type="ECO:0000256" key="1">
    <source>
        <dbReference type="SAM" id="Phobius"/>
    </source>
</evidence>
<comment type="caution">
    <text evidence="2">The sequence shown here is derived from an EMBL/GenBank/DDBJ whole genome shotgun (WGS) entry which is preliminary data.</text>
</comment>
<keyword evidence="1" id="KW-0472">Membrane</keyword>
<gene>
    <name evidence="2" type="ORF">QM524_01730</name>
</gene>
<reference evidence="2 3" key="1">
    <citation type="submission" date="2023-05" db="EMBL/GenBank/DDBJ databases">
        <title>Novel species of genus Flectobacillus isolated from stream in China.</title>
        <authorList>
            <person name="Lu H."/>
        </authorList>
    </citation>
    <scope>NUCLEOTIDE SEQUENCE [LARGE SCALE GENOMIC DNA]</scope>
    <source>
        <strain evidence="2 3">KCTC 42575</strain>
    </source>
</reference>
<protein>
    <submittedName>
        <fullName evidence="2">Uncharacterized protein</fullName>
    </submittedName>
</protein>